<dbReference type="AlphaFoldDB" id="A0A4Z2JAP3"/>
<proteinExistence type="predicted"/>
<organism evidence="2 3">
    <name type="scientific">Liparis tanakae</name>
    <name type="common">Tanaka's snailfish</name>
    <dbReference type="NCBI Taxonomy" id="230148"/>
    <lineage>
        <taxon>Eukaryota</taxon>
        <taxon>Metazoa</taxon>
        <taxon>Chordata</taxon>
        <taxon>Craniata</taxon>
        <taxon>Vertebrata</taxon>
        <taxon>Euteleostomi</taxon>
        <taxon>Actinopterygii</taxon>
        <taxon>Neopterygii</taxon>
        <taxon>Teleostei</taxon>
        <taxon>Neoteleostei</taxon>
        <taxon>Acanthomorphata</taxon>
        <taxon>Eupercaria</taxon>
        <taxon>Perciformes</taxon>
        <taxon>Cottioidei</taxon>
        <taxon>Cottales</taxon>
        <taxon>Liparidae</taxon>
        <taxon>Liparis</taxon>
    </lineage>
</organism>
<dbReference type="EMBL" id="SRLO01000013">
    <property type="protein sequence ID" value="TNN86813.1"/>
    <property type="molecule type" value="Genomic_DNA"/>
</dbReference>
<feature type="compositionally biased region" description="Polar residues" evidence="1">
    <location>
        <begin position="7"/>
        <end position="20"/>
    </location>
</feature>
<protein>
    <submittedName>
        <fullName evidence="2">Uncharacterized protein</fullName>
    </submittedName>
</protein>
<keyword evidence="3" id="KW-1185">Reference proteome</keyword>
<name>A0A4Z2JAP3_9TELE</name>
<dbReference type="Proteomes" id="UP000314294">
    <property type="component" value="Unassembled WGS sequence"/>
</dbReference>
<feature type="region of interest" description="Disordered" evidence="1">
    <location>
        <begin position="1"/>
        <end position="22"/>
    </location>
</feature>
<reference evidence="2 3" key="1">
    <citation type="submission" date="2019-03" db="EMBL/GenBank/DDBJ databases">
        <title>First draft genome of Liparis tanakae, snailfish: a comprehensive survey of snailfish specific genes.</title>
        <authorList>
            <person name="Kim W."/>
            <person name="Song I."/>
            <person name="Jeong J.-H."/>
            <person name="Kim D."/>
            <person name="Kim S."/>
            <person name="Ryu S."/>
            <person name="Song J.Y."/>
            <person name="Lee S.K."/>
        </authorList>
    </citation>
    <scope>NUCLEOTIDE SEQUENCE [LARGE SCALE GENOMIC DNA]</scope>
    <source>
        <tissue evidence="2">Muscle</tissue>
    </source>
</reference>
<feature type="region of interest" description="Disordered" evidence="1">
    <location>
        <begin position="67"/>
        <end position="86"/>
    </location>
</feature>
<comment type="caution">
    <text evidence="2">The sequence shown here is derived from an EMBL/GenBank/DDBJ whole genome shotgun (WGS) entry which is preliminary data.</text>
</comment>
<gene>
    <name evidence="2" type="ORF">EYF80_002996</name>
</gene>
<sequence length="97" mass="10608">MRYLTSGALQENPPVQNQGRRSARPVVKLFRHQWPNYLLGKATVLYSRFRSASSARLTTRRRLSRRLAAGGASGARGGNRAGVSCSDSCMRAVQSGN</sequence>
<evidence type="ECO:0000313" key="2">
    <source>
        <dbReference type="EMBL" id="TNN86813.1"/>
    </source>
</evidence>
<evidence type="ECO:0000313" key="3">
    <source>
        <dbReference type="Proteomes" id="UP000314294"/>
    </source>
</evidence>
<evidence type="ECO:0000256" key="1">
    <source>
        <dbReference type="SAM" id="MobiDB-lite"/>
    </source>
</evidence>
<feature type="compositionally biased region" description="Gly residues" evidence="1">
    <location>
        <begin position="71"/>
        <end position="80"/>
    </location>
</feature>
<accession>A0A4Z2JAP3</accession>